<dbReference type="SUPFAM" id="SSF53659">
    <property type="entry name" value="Isocitrate/Isopropylmalate dehydrogenase-like"/>
    <property type="match status" value="1"/>
</dbReference>
<dbReference type="OrthoDB" id="9774179at2"/>
<feature type="domain" description="Phosphate acetyl/butaryl transferase" evidence="3">
    <location>
        <begin position="9"/>
        <end position="157"/>
    </location>
</feature>
<reference evidence="4" key="1">
    <citation type="submission" date="2016-12" db="EMBL/GenBank/DDBJ databases">
        <authorList>
            <person name="Moulin L."/>
        </authorList>
    </citation>
    <scope>NUCLEOTIDE SEQUENCE [LARGE SCALE GENOMIC DNA]</scope>
    <source>
        <strain evidence="4">STM 7183</strain>
    </source>
</reference>
<evidence type="ECO:0000313" key="5">
    <source>
        <dbReference type="Proteomes" id="UP000195569"/>
    </source>
</evidence>
<sequence length="160" mass="16503">MDAADHDAASAKAVQLAHSGEVRGIMKGNVHSDELLAHVVKKDSGLCAGQRISHVFVLDVPTPDHPFFVSDAAINIAPDLPTKADIVQSAIDLARACGVPLPRVAVLSAVETVNVNIPSSLDASILAKMADRRQITGGLADGPLAMDNATDAAAARTCPP</sequence>
<dbReference type="PANTHER" id="PTHR43356">
    <property type="entry name" value="PHOSPHATE ACETYLTRANSFERASE"/>
    <property type="match status" value="1"/>
</dbReference>
<evidence type="ECO:0000313" key="4">
    <source>
        <dbReference type="EMBL" id="SIT51955.1"/>
    </source>
</evidence>
<dbReference type="PANTHER" id="PTHR43356:SF2">
    <property type="entry name" value="PHOSPHATE ACETYLTRANSFERASE"/>
    <property type="match status" value="1"/>
</dbReference>
<name>A0A1N7SX19_9BURK</name>
<dbReference type="GO" id="GO:0008959">
    <property type="term" value="F:phosphate acetyltransferase activity"/>
    <property type="evidence" value="ECO:0007669"/>
    <property type="project" value="UniProtKB-EC"/>
</dbReference>
<keyword evidence="2 4" id="KW-0012">Acyltransferase</keyword>
<dbReference type="InterPro" id="IPR050500">
    <property type="entry name" value="Phos_Acetyltrans/Butyryltrans"/>
</dbReference>
<dbReference type="Pfam" id="PF01515">
    <property type="entry name" value="PTA_PTB"/>
    <property type="match status" value="1"/>
</dbReference>
<dbReference type="AlphaFoldDB" id="A0A1N7SX19"/>
<accession>A0A1N7SX19</accession>
<protein>
    <submittedName>
        <fullName evidence="4">Phosphate acetyltransferase</fullName>
        <ecNumber evidence="4">2.3.1.8</ecNumber>
    </submittedName>
</protein>
<evidence type="ECO:0000259" key="3">
    <source>
        <dbReference type="Pfam" id="PF01515"/>
    </source>
</evidence>
<keyword evidence="1 4" id="KW-0808">Transferase</keyword>
<dbReference type="EC" id="2.3.1.8" evidence="4"/>
<dbReference type="InterPro" id="IPR002505">
    <property type="entry name" value="PTA_PTB"/>
</dbReference>
<evidence type="ECO:0000256" key="2">
    <source>
        <dbReference type="ARBA" id="ARBA00023315"/>
    </source>
</evidence>
<dbReference type="Proteomes" id="UP000195569">
    <property type="component" value="Unassembled WGS sequence"/>
</dbReference>
<comment type="caution">
    <text evidence="4">The sequence shown here is derived from an EMBL/GenBank/DDBJ whole genome shotgun (WGS) entry which is preliminary data.</text>
</comment>
<dbReference type="EMBL" id="CYGY02000155">
    <property type="protein sequence ID" value="SIT51955.1"/>
    <property type="molecule type" value="Genomic_DNA"/>
</dbReference>
<evidence type="ECO:0000256" key="1">
    <source>
        <dbReference type="ARBA" id="ARBA00022679"/>
    </source>
</evidence>
<proteinExistence type="predicted"/>
<dbReference type="Gene3D" id="3.40.718.10">
    <property type="entry name" value="Isopropylmalate Dehydrogenase"/>
    <property type="match status" value="1"/>
</dbReference>
<dbReference type="RefSeq" id="WP_087740292.1">
    <property type="nucleotide sequence ID" value="NZ_CYGY02000155.1"/>
</dbReference>
<keyword evidence="5" id="KW-1185">Reference proteome</keyword>
<gene>
    <name evidence="4" type="ORF">BN2476_1550008</name>
</gene>
<organism evidence="4 5">
    <name type="scientific">Paraburkholderia piptadeniae</name>
    <dbReference type="NCBI Taxonomy" id="1701573"/>
    <lineage>
        <taxon>Bacteria</taxon>
        <taxon>Pseudomonadati</taxon>
        <taxon>Pseudomonadota</taxon>
        <taxon>Betaproteobacteria</taxon>
        <taxon>Burkholderiales</taxon>
        <taxon>Burkholderiaceae</taxon>
        <taxon>Paraburkholderia</taxon>
    </lineage>
</organism>